<evidence type="ECO:0008006" key="3">
    <source>
        <dbReference type="Google" id="ProtNLM"/>
    </source>
</evidence>
<reference evidence="1 2" key="1">
    <citation type="submission" date="2019-03" db="EMBL/GenBank/DDBJ databases">
        <title>Single cell metagenomics reveals metabolic interactions within the superorganism composed of flagellate Streblomastix strix and complex community of Bacteroidetes bacteria on its surface.</title>
        <authorList>
            <person name="Treitli S.C."/>
            <person name="Kolisko M."/>
            <person name="Husnik F."/>
            <person name="Keeling P."/>
            <person name="Hampl V."/>
        </authorList>
    </citation>
    <scope>NUCLEOTIDE SEQUENCE [LARGE SCALE GENOMIC DNA]</scope>
    <source>
        <strain evidence="1">ST1C</strain>
    </source>
</reference>
<gene>
    <name evidence="1" type="ORF">EZS28_014489</name>
</gene>
<comment type="caution">
    <text evidence="1">The sequence shown here is derived from an EMBL/GenBank/DDBJ whole genome shotgun (WGS) entry which is preliminary data.</text>
</comment>
<evidence type="ECO:0000313" key="1">
    <source>
        <dbReference type="EMBL" id="KAA6389982.1"/>
    </source>
</evidence>
<dbReference type="Proteomes" id="UP000324800">
    <property type="component" value="Unassembled WGS sequence"/>
</dbReference>
<accession>A0A5J4W5N8</accession>
<sequence>MQSRRRYKKWTSNEKEIEAIFLGLHHYEQILKDQQINAGISNRTIDALSRLCTSEDYYVKKETFQTLCQERQVTLTLDLFAKKENILVNWLMAINGRVQRPKMDKRIHNALVE</sequence>
<protein>
    <recommendedName>
        <fullName evidence="3">Reverse transcriptase RNase H-like domain-containing protein</fullName>
    </recommendedName>
</protein>
<evidence type="ECO:0000313" key="2">
    <source>
        <dbReference type="Proteomes" id="UP000324800"/>
    </source>
</evidence>
<proteinExistence type="predicted"/>
<organism evidence="1 2">
    <name type="scientific">Streblomastix strix</name>
    <dbReference type="NCBI Taxonomy" id="222440"/>
    <lineage>
        <taxon>Eukaryota</taxon>
        <taxon>Metamonada</taxon>
        <taxon>Preaxostyla</taxon>
        <taxon>Oxymonadida</taxon>
        <taxon>Streblomastigidae</taxon>
        <taxon>Streblomastix</taxon>
    </lineage>
</organism>
<dbReference type="EMBL" id="SNRW01003390">
    <property type="protein sequence ID" value="KAA6389982.1"/>
    <property type="molecule type" value="Genomic_DNA"/>
</dbReference>
<name>A0A5J4W5N8_9EUKA</name>
<dbReference type="AlphaFoldDB" id="A0A5J4W5N8"/>